<dbReference type="SUPFAM" id="SSF46785">
    <property type="entry name" value="Winged helix' DNA-binding domain"/>
    <property type="match status" value="1"/>
</dbReference>
<gene>
    <name evidence="5" type="ORF">G7Y82_20900</name>
</gene>
<dbReference type="SUPFAM" id="SSF48008">
    <property type="entry name" value="GntR ligand-binding domain-like"/>
    <property type="match status" value="1"/>
</dbReference>
<evidence type="ECO:0000256" key="3">
    <source>
        <dbReference type="ARBA" id="ARBA00023163"/>
    </source>
</evidence>
<dbReference type="SMART" id="SM00345">
    <property type="entry name" value="HTH_GNTR"/>
    <property type="match status" value="1"/>
</dbReference>
<protein>
    <submittedName>
        <fullName evidence="5">GntR family transcriptional regulator</fullName>
    </submittedName>
</protein>
<reference evidence="5" key="1">
    <citation type="submission" date="2020-03" db="EMBL/GenBank/DDBJ databases">
        <title>Solimonas marina sp. nov., isolated from deep seawater of the Pacific Ocean.</title>
        <authorList>
            <person name="Liu X."/>
            <person name="Lai Q."/>
            <person name="Sun F."/>
            <person name="Gai Y."/>
            <person name="Li G."/>
            <person name="Shao Z."/>
        </authorList>
    </citation>
    <scope>NUCLEOTIDE SEQUENCE</scope>
    <source>
        <strain evidence="5">C16B3</strain>
    </source>
</reference>
<dbReference type="PRINTS" id="PR00035">
    <property type="entry name" value="HTHGNTR"/>
</dbReference>
<dbReference type="CDD" id="cd07377">
    <property type="entry name" value="WHTH_GntR"/>
    <property type="match status" value="1"/>
</dbReference>
<keyword evidence="2" id="KW-0238">DNA-binding</keyword>
<dbReference type="Proteomes" id="UP000653472">
    <property type="component" value="Unassembled WGS sequence"/>
</dbReference>
<feature type="domain" description="HTH gntR-type" evidence="4">
    <location>
        <begin position="8"/>
        <end position="75"/>
    </location>
</feature>
<dbReference type="InterPro" id="IPR036390">
    <property type="entry name" value="WH_DNA-bd_sf"/>
</dbReference>
<keyword evidence="6" id="KW-1185">Reference proteome</keyword>
<keyword evidence="3" id="KW-0804">Transcription</keyword>
<dbReference type="SMART" id="SM00895">
    <property type="entry name" value="FCD"/>
    <property type="match status" value="1"/>
</dbReference>
<evidence type="ECO:0000256" key="2">
    <source>
        <dbReference type="ARBA" id="ARBA00023125"/>
    </source>
</evidence>
<comment type="caution">
    <text evidence="5">The sequence shown here is derived from an EMBL/GenBank/DDBJ whole genome shotgun (WGS) entry which is preliminary data.</text>
</comment>
<dbReference type="GO" id="GO:0003677">
    <property type="term" value="F:DNA binding"/>
    <property type="evidence" value="ECO:0007669"/>
    <property type="project" value="UniProtKB-KW"/>
</dbReference>
<dbReference type="GO" id="GO:0003700">
    <property type="term" value="F:DNA-binding transcription factor activity"/>
    <property type="evidence" value="ECO:0007669"/>
    <property type="project" value="InterPro"/>
</dbReference>
<evidence type="ECO:0000259" key="4">
    <source>
        <dbReference type="PROSITE" id="PS50949"/>
    </source>
</evidence>
<sequence length="220" mass="23868">MTLARETASLRQQVVTAIRDAILFGGLAPGQKLSERELCANLGVSRTLLREGLQQLQAEGLIVNVMHKGPSVASLTREQARDIYKVRGSLEALAAKEFTQNATNDQRKLLAQRLKDIKKAGTQNDSHDLVKAKNAFYDVLISGCGNAVVGQMLTTLNNRVTILRRQSLATPGRLSKSLEELQAILKAIEAGDGDLAGQLCAQHVDNAADIVLSQFSKPRK</sequence>
<dbReference type="EMBL" id="JAAVXB010000022">
    <property type="protein sequence ID" value="NKF24772.1"/>
    <property type="molecule type" value="Genomic_DNA"/>
</dbReference>
<evidence type="ECO:0000256" key="1">
    <source>
        <dbReference type="ARBA" id="ARBA00023015"/>
    </source>
</evidence>
<keyword evidence="1" id="KW-0805">Transcription regulation</keyword>
<dbReference type="Gene3D" id="1.10.10.10">
    <property type="entry name" value="Winged helix-like DNA-binding domain superfamily/Winged helix DNA-binding domain"/>
    <property type="match status" value="1"/>
</dbReference>
<dbReference type="InterPro" id="IPR000524">
    <property type="entry name" value="Tscrpt_reg_HTH_GntR"/>
</dbReference>
<dbReference type="PANTHER" id="PTHR43537:SF24">
    <property type="entry name" value="GLUCONATE OPERON TRANSCRIPTIONAL REPRESSOR"/>
    <property type="match status" value="1"/>
</dbReference>
<dbReference type="PROSITE" id="PS50949">
    <property type="entry name" value="HTH_GNTR"/>
    <property type="match status" value="1"/>
</dbReference>
<dbReference type="InterPro" id="IPR011711">
    <property type="entry name" value="GntR_C"/>
</dbReference>
<dbReference type="Gene3D" id="1.20.120.530">
    <property type="entry name" value="GntR ligand-binding domain-like"/>
    <property type="match status" value="1"/>
</dbReference>
<name>A0A970B6R5_9GAMM</name>
<accession>A0A970B6R5</accession>
<proteinExistence type="predicted"/>
<dbReference type="Pfam" id="PF00392">
    <property type="entry name" value="GntR"/>
    <property type="match status" value="1"/>
</dbReference>
<organism evidence="5 6">
    <name type="scientific">Solimonas marina</name>
    <dbReference type="NCBI Taxonomy" id="2714601"/>
    <lineage>
        <taxon>Bacteria</taxon>
        <taxon>Pseudomonadati</taxon>
        <taxon>Pseudomonadota</taxon>
        <taxon>Gammaproteobacteria</taxon>
        <taxon>Nevskiales</taxon>
        <taxon>Nevskiaceae</taxon>
        <taxon>Solimonas</taxon>
    </lineage>
</organism>
<dbReference type="Pfam" id="PF07729">
    <property type="entry name" value="FCD"/>
    <property type="match status" value="1"/>
</dbReference>
<dbReference type="PANTHER" id="PTHR43537">
    <property type="entry name" value="TRANSCRIPTIONAL REGULATOR, GNTR FAMILY"/>
    <property type="match status" value="1"/>
</dbReference>
<evidence type="ECO:0000313" key="6">
    <source>
        <dbReference type="Proteomes" id="UP000653472"/>
    </source>
</evidence>
<dbReference type="InterPro" id="IPR036388">
    <property type="entry name" value="WH-like_DNA-bd_sf"/>
</dbReference>
<dbReference type="AlphaFoldDB" id="A0A970B6R5"/>
<evidence type="ECO:0000313" key="5">
    <source>
        <dbReference type="EMBL" id="NKF24772.1"/>
    </source>
</evidence>
<dbReference type="InterPro" id="IPR008920">
    <property type="entry name" value="TF_FadR/GntR_C"/>
</dbReference>